<feature type="domain" description="ABC-type transport auxiliary lipoprotein component" evidence="1">
    <location>
        <begin position="53"/>
        <end position="218"/>
    </location>
</feature>
<gene>
    <name evidence="2" type="ORF">DFR36_103355</name>
</gene>
<protein>
    <submittedName>
        <fullName evidence="2">Cholesterol transport system auxiliary component</fullName>
    </submittedName>
</protein>
<name>A0A317RCX9_9BURK</name>
<dbReference type="Proteomes" id="UP000246483">
    <property type="component" value="Unassembled WGS sequence"/>
</dbReference>
<dbReference type="InterPro" id="IPR005586">
    <property type="entry name" value="ABC_trans_aux"/>
</dbReference>
<dbReference type="RefSeq" id="WP_110012197.1">
    <property type="nucleotide sequence ID" value="NZ_QGUB01000003.1"/>
</dbReference>
<dbReference type="OrthoDB" id="5568302at2"/>
<comment type="caution">
    <text evidence="2">The sequence shown here is derived from an EMBL/GenBank/DDBJ whole genome shotgun (WGS) entry which is preliminary data.</text>
</comment>
<sequence length="226" mass="23363">MPHAADTAPSPSSRARGASRLLAALALVAVAAGCSVLPEPPARADVYDFGMAPAAQGGAVQSLPPLALAEVEAVGLPEASSALLYRLAYANGQQLRPYRQARWSQPPAVLLQQALRASLGSQRAVLSGDDGLALLTGPGQMPTVLRAQLEEFSHVFHSPQQSSGVLQLRVLVADASAAGETLVAQRLFMVEQPAATPDAAGGAQALAEAARQVATQVAHWLEQLGR</sequence>
<evidence type="ECO:0000259" key="1">
    <source>
        <dbReference type="Pfam" id="PF03886"/>
    </source>
</evidence>
<evidence type="ECO:0000313" key="2">
    <source>
        <dbReference type="EMBL" id="PWW47079.1"/>
    </source>
</evidence>
<dbReference type="Pfam" id="PF03886">
    <property type="entry name" value="ABC_trans_aux"/>
    <property type="match status" value="1"/>
</dbReference>
<evidence type="ECO:0000313" key="3">
    <source>
        <dbReference type="Proteomes" id="UP000246483"/>
    </source>
</evidence>
<proteinExistence type="predicted"/>
<reference evidence="2 3" key="1">
    <citation type="submission" date="2018-05" db="EMBL/GenBank/DDBJ databases">
        <title>Genomic Encyclopedia of Type Strains, Phase IV (KMG-IV): sequencing the most valuable type-strain genomes for metagenomic binning, comparative biology and taxonomic classification.</title>
        <authorList>
            <person name="Goeker M."/>
        </authorList>
    </citation>
    <scope>NUCLEOTIDE SEQUENCE [LARGE SCALE GENOMIC DNA]</scope>
    <source>
        <strain evidence="2 3">DSM 26006</strain>
    </source>
</reference>
<dbReference type="EMBL" id="QGUB01000003">
    <property type="protein sequence ID" value="PWW47079.1"/>
    <property type="molecule type" value="Genomic_DNA"/>
</dbReference>
<keyword evidence="3" id="KW-1185">Reference proteome</keyword>
<organism evidence="2 3">
    <name type="scientific">Melaminivora alkalimesophila</name>
    <dbReference type="NCBI Taxonomy" id="1165852"/>
    <lineage>
        <taxon>Bacteria</taxon>
        <taxon>Pseudomonadati</taxon>
        <taxon>Pseudomonadota</taxon>
        <taxon>Betaproteobacteria</taxon>
        <taxon>Burkholderiales</taxon>
        <taxon>Comamonadaceae</taxon>
        <taxon>Melaminivora</taxon>
    </lineage>
</organism>
<dbReference type="SUPFAM" id="SSF159594">
    <property type="entry name" value="XCC0632-like"/>
    <property type="match status" value="1"/>
</dbReference>
<dbReference type="Gene3D" id="3.40.50.10610">
    <property type="entry name" value="ABC-type transport auxiliary lipoprotein component"/>
    <property type="match status" value="1"/>
</dbReference>
<accession>A0A317RCX9</accession>
<dbReference type="AlphaFoldDB" id="A0A317RCX9"/>